<dbReference type="AlphaFoldDB" id="A0A5C5YGN3"/>
<reference evidence="3 4" key="1">
    <citation type="submission" date="2019-02" db="EMBL/GenBank/DDBJ databases">
        <title>Deep-cultivation of Planctomycetes and their phenomic and genomic characterization uncovers novel biology.</title>
        <authorList>
            <person name="Wiegand S."/>
            <person name="Jogler M."/>
            <person name="Boedeker C."/>
            <person name="Pinto D."/>
            <person name="Vollmers J."/>
            <person name="Rivas-Marin E."/>
            <person name="Kohn T."/>
            <person name="Peeters S.H."/>
            <person name="Heuer A."/>
            <person name="Rast P."/>
            <person name="Oberbeckmann S."/>
            <person name="Bunk B."/>
            <person name="Jeske O."/>
            <person name="Meyerdierks A."/>
            <person name="Storesund J.E."/>
            <person name="Kallscheuer N."/>
            <person name="Luecker S."/>
            <person name="Lage O.M."/>
            <person name="Pohl T."/>
            <person name="Merkel B.J."/>
            <person name="Hornburger P."/>
            <person name="Mueller R.-W."/>
            <person name="Bruemmer F."/>
            <person name="Labrenz M."/>
            <person name="Spormann A.M."/>
            <person name="Op Den Camp H."/>
            <person name="Overmann J."/>
            <person name="Amann R."/>
            <person name="Jetten M.S.M."/>
            <person name="Mascher T."/>
            <person name="Medema M.H."/>
            <person name="Devos D.P."/>
            <person name="Kaster A.-K."/>
            <person name="Ovreas L."/>
            <person name="Rohde M."/>
            <person name="Galperin M.Y."/>
            <person name="Jogler C."/>
        </authorList>
    </citation>
    <scope>NUCLEOTIDE SEQUENCE [LARGE SCALE GENOMIC DNA]</scope>
    <source>
        <strain evidence="3 4">Pla123a</strain>
    </source>
</reference>
<dbReference type="SUPFAM" id="SSF47336">
    <property type="entry name" value="ACP-like"/>
    <property type="match status" value="1"/>
</dbReference>
<organism evidence="3 4">
    <name type="scientific">Posidoniimonas polymericola</name>
    <dbReference type="NCBI Taxonomy" id="2528002"/>
    <lineage>
        <taxon>Bacteria</taxon>
        <taxon>Pseudomonadati</taxon>
        <taxon>Planctomycetota</taxon>
        <taxon>Planctomycetia</taxon>
        <taxon>Pirellulales</taxon>
        <taxon>Lacipirellulaceae</taxon>
        <taxon>Posidoniimonas</taxon>
    </lineage>
</organism>
<dbReference type="PROSITE" id="PS50075">
    <property type="entry name" value="CARRIER"/>
    <property type="match status" value="1"/>
</dbReference>
<dbReference type="Gene3D" id="1.10.1200.10">
    <property type="entry name" value="ACP-like"/>
    <property type="match status" value="1"/>
</dbReference>
<evidence type="ECO:0000256" key="1">
    <source>
        <dbReference type="SAM" id="MobiDB-lite"/>
    </source>
</evidence>
<comment type="caution">
    <text evidence="3">The sequence shown here is derived from an EMBL/GenBank/DDBJ whole genome shotgun (WGS) entry which is preliminary data.</text>
</comment>
<dbReference type="RefSeq" id="WP_146589468.1">
    <property type="nucleotide sequence ID" value="NZ_SJPO01000009.1"/>
</dbReference>
<proteinExistence type="predicted"/>
<evidence type="ECO:0000313" key="3">
    <source>
        <dbReference type="EMBL" id="TWT73721.1"/>
    </source>
</evidence>
<dbReference type="Proteomes" id="UP000318478">
    <property type="component" value="Unassembled WGS sequence"/>
</dbReference>
<evidence type="ECO:0000259" key="2">
    <source>
        <dbReference type="PROSITE" id="PS50075"/>
    </source>
</evidence>
<protein>
    <submittedName>
        <fullName evidence="3">Acyl carrier protein</fullName>
    </submittedName>
</protein>
<feature type="domain" description="Carrier" evidence="2">
    <location>
        <begin position="69"/>
        <end position="148"/>
    </location>
</feature>
<evidence type="ECO:0000313" key="4">
    <source>
        <dbReference type="Proteomes" id="UP000318478"/>
    </source>
</evidence>
<dbReference type="InterPro" id="IPR009081">
    <property type="entry name" value="PP-bd_ACP"/>
</dbReference>
<dbReference type="EMBL" id="SJPO01000009">
    <property type="protein sequence ID" value="TWT73721.1"/>
    <property type="molecule type" value="Genomic_DNA"/>
</dbReference>
<gene>
    <name evidence="3" type="ORF">Pla123a_36140</name>
</gene>
<accession>A0A5C5YGN3</accession>
<sequence length="155" mass="16145">MPSIDQAAGSAITPSHTESAPPVGAAPVKRGSRVTESRCAVCGSDAGAGLPETGDAPCPDCGCLLWQGLAQAERLRNRLAEAFGVEPEAVDSGTEIAEIADDSLATLELVMELDEELELLGIDQRVSNEEAVAICTIGDALRLIMARRRDSGQEA</sequence>
<dbReference type="OrthoDB" id="287206at2"/>
<dbReference type="InterPro" id="IPR036736">
    <property type="entry name" value="ACP-like_sf"/>
</dbReference>
<keyword evidence="4" id="KW-1185">Reference proteome</keyword>
<name>A0A5C5YGN3_9BACT</name>
<feature type="region of interest" description="Disordered" evidence="1">
    <location>
        <begin position="1"/>
        <end position="29"/>
    </location>
</feature>